<comment type="caution">
    <text evidence="1">The sequence shown here is derived from an EMBL/GenBank/DDBJ whole genome shotgun (WGS) entry which is preliminary data.</text>
</comment>
<protein>
    <submittedName>
        <fullName evidence="1">Uncharacterized protein</fullName>
    </submittedName>
</protein>
<dbReference type="Proteomes" id="UP000291866">
    <property type="component" value="Unassembled WGS sequence"/>
</dbReference>
<proteinExistence type="predicted"/>
<reference evidence="1 2" key="1">
    <citation type="submission" date="2019-02" db="EMBL/GenBank/DDBJ databases">
        <title>The competitiveness to form nodules shapes the capacities of Rhizobium leguminosarum sv viciae communities to promote symbiosis with specific hosts.</title>
        <authorList>
            <person name="Boivin S."/>
            <person name="Lepetit M."/>
        </authorList>
    </citation>
    <scope>NUCLEOTIDE SEQUENCE [LARGE SCALE GENOMIC DNA]</scope>
    <source>
        <strain evidence="1 2">SPF4F3</strain>
    </source>
</reference>
<dbReference type="EMBL" id="SJLU01000010">
    <property type="protein sequence ID" value="TBX90789.1"/>
    <property type="molecule type" value="Genomic_DNA"/>
</dbReference>
<organism evidence="1 2">
    <name type="scientific">Rhizobium leguminosarum bv. viciae</name>
    <dbReference type="NCBI Taxonomy" id="387"/>
    <lineage>
        <taxon>Bacteria</taxon>
        <taxon>Pseudomonadati</taxon>
        <taxon>Pseudomonadota</taxon>
        <taxon>Alphaproteobacteria</taxon>
        <taxon>Hyphomicrobiales</taxon>
        <taxon>Rhizobiaceae</taxon>
        <taxon>Rhizobium/Agrobacterium group</taxon>
        <taxon>Rhizobium</taxon>
    </lineage>
</organism>
<evidence type="ECO:0000313" key="2">
    <source>
        <dbReference type="Proteomes" id="UP000291866"/>
    </source>
</evidence>
<accession>A0A8G2IXL4</accession>
<sequence>MTGYSMTNQEYAIYRNELFTMIKAAPEALGDDIIQLLSIPQATIVTEEYLEAPVKVMIMGQETYNEELSLRDLYRADGHHDEVAFESYFKAYQASFKDFDFGERYPHLPFWKAWNEVVELFELPSRRSIVWSNLSKVQLLRARKESYSVAKLPSAKAAPVVRWQKHLARAELNLVRPNIIIMFTSDNTWMAEHMYGDKGFNSDRQVSFAQIPDLPETTRRVIIPDHPNVMAVATYHPNVRPQYKAKAMAERKIMFDTLKAASTRLIPATSS</sequence>
<evidence type="ECO:0000313" key="1">
    <source>
        <dbReference type="EMBL" id="TBX90789.1"/>
    </source>
</evidence>
<gene>
    <name evidence="1" type="ORF">E0H31_21315</name>
</gene>
<dbReference type="AlphaFoldDB" id="A0A8G2IXL4"/>
<dbReference type="RefSeq" id="WP_131602173.1">
    <property type="nucleotide sequence ID" value="NZ_SJLU01000010.1"/>
</dbReference>
<name>A0A8G2IXL4_RHILV</name>